<name>A0A9N9KL21_9GLOM</name>
<reference evidence="1" key="1">
    <citation type="submission" date="2021-06" db="EMBL/GenBank/DDBJ databases">
        <authorList>
            <person name="Kallberg Y."/>
            <person name="Tangrot J."/>
            <person name="Rosling A."/>
        </authorList>
    </citation>
    <scope>NUCLEOTIDE SEQUENCE</scope>
    <source>
        <strain evidence="1">FL966</strain>
    </source>
</reference>
<keyword evidence="2" id="KW-1185">Reference proteome</keyword>
<dbReference type="EMBL" id="CAJVQA010090370">
    <property type="protein sequence ID" value="CAG8840514.1"/>
    <property type="molecule type" value="Genomic_DNA"/>
</dbReference>
<organism evidence="1 2">
    <name type="scientific">Cetraspora pellucida</name>
    <dbReference type="NCBI Taxonomy" id="1433469"/>
    <lineage>
        <taxon>Eukaryota</taxon>
        <taxon>Fungi</taxon>
        <taxon>Fungi incertae sedis</taxon>
        <taxon>Mucoromycota</taxon>
        <taxon>Glomeromycotina</taxon>
        <taxon>Glomeromycetes</taxon>
        <taxon>Diversisporales</taxon>
        <taxon>Gigasporaceae</taxon>
        <taxon>Cetraspora</taxon>
    </lineage>
</organism>
<dbReference type="AlphaFoldDB" id="A0A9N9KL21"/>
<dbReference type="Proteomes" id="UP000789759">
    <property type="component" value="Unassembled WGS sequence"/>
</dbReference>
<evidence type="ECO:0000313" key="1">
    <source>
        <dbReference type="EMBL" id="CAG8840514.1"/>
    </source>
</evidence>
<accession>A0A9N9KL21</accession>
<protein>
    <submittedName>
        <fullName evidence="1">1200_t:CDS:1</fullName>
    </submittedName>
</protein>
<gene>
    <name evidence="1" type="ORF">CPELLU_LOCUS22026</name>
</gene>
<sequence>TWAITTTILGTLEELNKTITTTILGILEGLENNNHSSTQYVENWLNR</sequence>
<feature type="non-terminal residue" evidence="1">
    <location>
        <position position="47"/>
    </location>
</feature>
<proteinExistence type="predicted"/>
<feature type="non-terminal residue" evidence="1">
    <location>
        <position position="1"/>
    </location>
</feature>
<evidence type="ECO:0000313" key="2">
    <source>
        <dbReference type="Proteomes" id="UP000789759"/>
    </source>
</evidence>
<comment type="caution">
    <text evidence="1">The sequence shown here is derived from an EMBL/GenBank/DDBJ whole genome shotgun (WGS) entry which is preliminary data.</text>
</comment>